<feature type="transmembrane region" description="Helical" evidence="1">
    <location>
        <begin position="315"/>
        <end position="334"/>
    </location>
</feature>
<feature type="transmembrane region" description="Helical" evidence="1">
    <location>
        <begin position="340"/>
        <end position="363"/>
    </location>
</feature>
<dbReference type="AlphaFoldDB" id="A0A1N7A854"/>
<gene>
    <name evidence="2" type="ORF">SAMN05421809_1066</name>
</gene>
<dbReference type="Pfam" id="PF04123">
    <property type="entry name" value="DUF373"/>
    <property type="match status" value="1"/>
</dbReference>
<feature type="transmembrane region" description="Helical" evidence="1">
    <location>
        <begin position="193"/>
        <end position="211"/>
    </location>
</feature>
<accession>A0A1N7A854</accession>
<dbReference type="InterPro" id="IPR007254">
    <property type="entry name" value="DUF373"/>
</dbReference>
<feature type="transmembrane region" description="Helical" evidence="1">
    <location>
        <begin position="232"/>
        <end position="254"/>
    </location>
</feature>
<evidence type="ECO:0000313" key="2">
    <source>
        <dbReference type="EMBL" id="SIR35199.1"/>
    </source>
</evidence>
<dbReference type="EMBL" id="FTNP01000001">
    <property type="protein sequence ID" value="SIR35199.1"/>
    <property type="molecule type" value="Genomic_DNA"/>
</dbReference>
<evidence type="ECO:0000313" key="3">
    <source>
        <dbReference type="Proteomes" id="UP000185687"/>
    </source>
</evidence>
<keyword evidence="1" id="KW-1133">Transmembrane helix</keyword>
<keyword evidence="3" id="KW-1185">Reference proteome</keyword>
<keyword evidence="1" id="KW-0812">Transmembrane</keyword>
<dbReference type="PANTHER" id="PTHR38815">
    <property type="entry name" value="HYPOTHETICAL MEMBRANE PROTEIN, CONSERVED, DUF373 FAMILY"/>
    <property type="match status" value="1"/>
</dbReference>
<sequence length="387" mass="41734">MEIPRTRTFDYMLLVLCVDLDDDLGRKTGFSTPVIGRDPVEEAAVALATADPEDSDVNVIFQGLHIYDDLSDRDESVEVAVVTGNDEGDVKANREVGDEVDTVLASVSTAEDVTALVVTDGAQDESVIPIIRSRVPIDGVRRVVVRQAQNLESMYYTIKQVLDDPETRGTVLIPLGILLLIYPLALIGSALDMPGFVLGTTSALLGLYLISRGLGLGERLDDTVERTRRLLYAGRTTLLAYVVAAALFVLGAVSGLDTLDGVQETTPGRVGAPVMLAAFVYGSIQWFAAAALTTSLGQITDEYIAGRFEWRYLNAPFYVISIAFVLHAVSAYFLDVVEMSYLAMALTAGTLLGIVSTLAFAVLESRFSESSDPEQDVEEGTRDFDGA</sequence>
<protein>
    <submittedName>
        <fullName evidence="2">Putative membrane protein</fullName>
    </submittedName>
</protein>
<proteinExistence type="predicted"/>
<reference evidence="2 3" key="1">
    <citation type="submission" date="2017-01" db="EMBL/GenBank/DDBJ databases">
        <authorList>
            <person name="Mah S.A."/>
            <person name="Swanson W.J."/>
            <person name="Moy G.W."/>
            <person name="Vacquier V.D."/>
        </authorList>
    </citation>
    <scope>NUCLEOTIDE SEQUENCE [LARGE SCALE GENOMIC DNA]</scope>
    <source>
        <strain evidence="2 3">CGMCC 1.8909</strain>
    </source>
</reference>
<feature type="transmembrane region" description="Helical" evidence="1">
    <location>
        <begin position="274"/>
        <end position="294"/>
    </location>
</feature>
<dbReference type="Proteomes" id="UP000185687">
    <property type="component" value="Unassembled WGS sequence"/>
</dbReference>
<keyword evidence="1" id="KW-0472">Membrane</keyword>
<dbReference type="STRING" id="588898.BB347_00010"/>
<feature type="transmembrane region" description="Helical" evidence="1">
    <location>
        <begin position="169"/>
        <end position="187"/>
    </location>
</feature>
<dbReference type="PANTHER" id="PTHR38815:SF1">
    <property type="entry name" value="DUF373 FAMILY PROTEIN"/>
    <property type="match status" value="1"/>
</dbReference>
<evidence type="ECO:0000256" key="1">
    <source>
        <dbReference type="SAM" id="Phobius"/>
    </source>
</evidence>
<organism evidence="2 3">
    <name type="scientific">Natronorubrum daqingense</name>
    <dbReference type="NCBI Taxonomy" id="588898"/>
    <lineage>
        <taxon>Archaea</taxon>
        <taxon>Methanobacteriati</taxon>
        <taxon>Methanobacteriota</taxon>
        <taxon>Stenosarchaea group</taxon>
        <taxon>Halobacteria</taxon>
        <taxon>Halobacteriales</taxon>
        <taxon>Natrialbaceae</taxon>
        <taxon>Natronorubrum</taxon>
    </lineage>
</organism>
<name>A0A1N7A854_9EURY</name>